<dbReference type="PANTHER" id="PTHR33885">
    <property type="entry name" value="PHAGE SHOCK PROTEIN C"/>
    <property type="match status" value="1"/>
</dbReference>
<sequence>MNASNASPGLSRSLNDRMIAGVMGGIAHRYGWSSTWLRILYVIGSLLSAAFPGILVYLVLWLLIPNEAD</sequence>
<evidence type="ECO:0000256" key="6">
    <source>
        <dbReference type="SAM" id="Phobius"/>
    </source>
</evidence>
<dbReference type="InterPro" id="IPR052027">
    <property type="entry name" value="PspC"/>
</dbReference>
<dbReference type="RefSeq" id="WP_162375746.1">
    <property type="nucleotide sequence ID" value="NZ_JBHTKN010000013.1"/>
</dbReference>
<keyword evidence="5 6" id="KW-0472">Membrane</keyword>
<evidence type="ECO:0000259" key="7">
    <source>
        <dbReference type="Pfam" id="PF04024"/>
    </source>
</evidence>
<organism evidence="8 9">
    <name type="scientific">Pseudoxanthomonas kaohsiungensis</name>
    <dbReference type="NCBI Taxonomy" id="283923"/>
    <lineage>
        <taxon>Bacteria</taxon>
        <taxon>Pseudomonadati</taxon>
        <taxon>Pseudomonadota</taxon>
        <taxon>Gammaproteobacteria</taxon>
        <taxon>Lysobacterales</taxon>
        <taxon>Lysobacteraceae</taxon>
        <taxon>Pseudoxanthomonas</taxon>
    </lineage>
</organism>
<accession>A0ABW3M258</accession>
<dbReference type="Proteomes" id="UP001597033">
    <property type="component" value="Unassembled WGS sequence"/>
</dbReference>
<comment type="caution">
    <text evidence="8">The sequence shown here is derived from an EMBL/GenBank/DDBJ whole genome shotgun (WGS) entry which is preliminary data.</text>
</comment>
<gene>
    <name evidence="8" type="ORF">ACFQ2N_15050</name>
</gene>
<keyword evidence="3 6" id="KW-0812">Transmembrane</keyword>
<comment type="subcellular location">
    <subcellularLocation>
        <location evidence="1">Cell membrane</location>
        <topology evidence="1">Single-pass membrane protein</topology>
    </subcellularLocation>
</comment>
<keyword evidence="4 6" id="KW-1133">Transmembrane helix</keyword>
<dbReference type="Pfam" id="PF04024">
    <property type="entry name" value="PspC"/>
    <property type="match status" value="1"/>
</dbReference>
<evidence type="ECO:0000256" key="5">
    <source>
        <dbReference type="ARBA" id="ARBA00023136"/>
    </source>
</evidence>
<dbReference type="EMBL" id="JBHTKN010000013">
    <property type="protein sequence ID" value="MFD1043669.1"/>
    <property type="molecule type" value="Genomic_DNA"/>
</dbReference>
<evidence type="ECO:0000256" key="4">
    <source>
        <dbReference type="ARBA" id="ARBA00022989"/>
    </source>
</evidence>
<evidence type="ECO:0000256" key="1">
    <source>
        <dbReference type="ARBA" id="ARBA00004162"/>
    </source>
</evidence>
<dbReference type="PANTHER" id="PTHR33885:SF3">
    <property type="entry name" value="PHAGE SHOCK PROTEIN C"/>
    <property type="match status" value="1"/>
</dbReference>
<name>A0ABW3M258_9GAMM</name>
<proteinExistence type="predicted"/>
<keyword evidence="2" id="KW-1003">Cell membrane</keyword>
<protein>
    <submittedName>
        <fullName evidence="8">PspC domain-containing protein</fullName>
    </submittedName>
</protein>
<keyword evidence="9" id="KW-1185">Reference proteome</keyword>
<evidence type="ECO:0000256" key="3">
    <source>
        <dbReference type="ARBA" id="ARBA00022692"/>
    </source>
</evidence>
<feature type="domain" description="Phage shock protein PspC N-terminal" evidence="7">
    <location>
        <begin position="9"/>
        <end position="67"/>
    </location>
</feature>
<feature type="transmembrane region" description="Helical" evidence="6">
    <location>
        <begin position="39"/>
        <end position="64"/>
    </location>
</feature>
<dbReference type="InterPro" id="IPR007168">
    <property type="entry name" value="Phageshock_PspC_N"/>
</dbReference>
<evidence type="ECO:0000313" key="8">
    <source>
        <dbReference type="EMBL" id="MFD1043669.1"/>
    </source>
</evidence>
<evidence type="ECO:0000256" key="2">
    <source>
        <dbReference type="ARBA" id="ARBA00022475"/>
    </source>
</evidence>
<evidence type="ECO:0000313" key="9">
    <source>
        <dbReference type="Proteomes" id="UP001597033"/>
    </source>
</evidence>
<reference evidence="9" key="1">
    <citation type="journal article" date="2019" name="Int. J. Syst. Evol. Microbiol.">
        <title>The Global Catalogue of Microorganisms (GCM) 10K type strain sequencing project: providing services to taxonomists for standard genome sequencing and annotation.</title>
        <authorList>
            <consortium name="The Broad Institute Genomics Platform"/>
            <consortium name="The Broad Institute Genome Sequencing Center for Infectious Disease"/>
            <person name="Wu L."/>
            <person name="Ma J."/>
        </authorList>
    </citation>
    <scope>NUCLEOTIDE SEQUENCE [LARGE SCALE GENOMIC DNA]</scope>
    <source>
        <strain evidence="9">CCUG 55854</strain>
    </source>
</reference>